<evidence type="ECO:0000313" key="2">
    <source>
        <dbReference type="Proteomes" id="UP000053144"/>
    </source>
</evidence>
<proteinExistence type="predicted"/>
<name>A0A0L9VEN9_PHAAN</name>
<dbReference type="EMBL" id="CM003379">
    <property type="protein sequence ID" value="KOM53453.1"/>
    <property type="molecule type" value="Genomic_DNA"/>
</dbReference>
<gene>
    <name evidence="1" type="ORF">LR48_Vigan09g211200</name>
</gene>
<reference evidence="2" key="1">
    <citation type="journal article" date="2015" name="Proc. Natl. Acad. Sci. U.S.A.">
        <title>Genome sequencing of adzuki bean (Vigna angularis) provides insight into high starch and low fat accumulation and domestication.</title>
        <authorList>
            <person name="Yang K."/>
            <person name="Tian Z."/>
            <person name="Chen C."/>
            <person name="Luo L."/>
            <person name="Zhao B."/>
            <person name="Wang Z."/>
            <person name="Yu L."/>
            <person name="Li Y."/>
            <person name="Sun Y."/>
            <person name="Li W."/>
            <person name="Chen Y."/>
            <person name="Li Y."/>
            <person name="Zhang Y."/>
            <person name="Ai D."/>
            <person name="Zhao J."/>
            <person name="Shang C."/>
            <person name="Ma Y."/>
            <person name="Wu B."/>
            <person name="Wang M."/>
            <person name="Gao L."/>
            <person name="Sun D."/>
            <person name="Zhang P."/>
            <person name="Guo F."/>
            <person name="Wang W."/>
            <person name="Li Y."/>
            <person name="Wang J."/>
            <person name="Varshney R.K."/>
            <person name="Wang J."/>
            <person name="Ling H.Q."/>
            <person name="Wan P."/>
        </authorList>
    </citation>
    <scope>NUCLEOTIDE SEQUENCE</scope>
    <source>
        <strain evidence="2">cv. Jingnong 6</strain>
    </source>
</reference>
<protein>
    <submittedName>
        <fullName evidence="1">Uncharacterized protein</fullName>
    </submittedName>
</protein>
<dbReference type="Proteomes" id="UP000053144">
    <property type="component" value="Chromosome 9"/>
</dbReference>
<evidence type="ECO:0000313" key="1">
    <source>
        <dbReference type="EMBL" id="KOM53453.1"/>
    </source>
</evidence>
<dbReference type="Gramene" id="KOM53453">
    <property type="protein sequence ID" value="KOM53453"/>
    <property type="gene ID" value="LR48_Vigan09g211200"/>
</dbReference>
<organism evidence="1 2">
    <name type="scientific">Phaseolus angularis</name>
    <name type="common">Azuki bean</name>
    <name type="synonym">Vigna angularis</name>
    <dbReference type="NCBI Taxonomy" id="3914"/>
    <lineage>
        <taxon>Eukaryota</taxon>
        <taxon>Viridiplantae</taxon>
        <taxon>Streptophyta</taxon>
        <taxon>Embryophyta</taxon>
        <taxon>Tracheophyta</taxon>
        <taxon>Spermatophyta</taxon>
        <taxon>Magnoliopsida</taxon>
        <taxon>eudicotyledons</taxon>
        <taxon>Gunneridae</taxon>
        <taxon>Pentapetalae</taxon>
        <taxon>rosids</taxon>
        <taxon>fabids</taxon>
        <taxon>Fabales</taxon>
        <taxon>Fabaceae</taxon>
        <taxon>Papilionoideae</taxon>
        <taxon>50 kb inversion clade</taxon>
        <taxon>NPAAA clade</taxon>
        <taxon>indigoferoid/millettioid clade</taxon>
        <taxon>Phaseoleae</taxon>
        <taxon>Vigna</taxon>
    </lineage>
</organism>
<sequence>MKASRHTFSAYKMHQPLHARAPLVTLEGSEIRSRRNVRPAVIFLLDRTEFGSELTKWNLLSEPECRTLLEVEPKPCIWEFTANQVVHLGRPTVSSTLLNPGCPYVSSNLVNTDHPSVSTYCVDHPC</sequence>
<dbReference type="AlphaFoldDB" id="A0A0L9VEN9"/>
<accession>A0A0L9VEN9</accession>